<feature type="domain" description="Tripartite ATP-independent periplasmic transporters DctQ component" evidence="10">
    <location>
        <begin position="31"/>
        <end position="158"/>
    </location>
</feature>
<comment type="caution">
    <text evidence="11">The sequence shown here is derived from an EMBL/GenBank/DDBJ whole genome shotgun (WGS) entry which is preliminary data.</text>
</comment>
<keyword evidence="6 9" id="KW-1133">Transmembrane helix</keyword>
<dbReference type="EMBL" id="JBHUEK010000025">
    <property type="protein sequence ID" value="MFD1780221.1"/>
    <property type="molecule type" value="Genomic_DNA"/>
</dbReference>
<evidence type="ECO:0000256" key="1">
    <source>
        <dbReference type="ARBA" id="ARBA00004429"/>
    </source>
</evidence>
<comment type="subcellular location">
    <subcellularLocation>
        <location evidence="1">Cell inner membrane</location>
        <topology evidence="1">Multi-pass membrane protein</topology>
    </subcellularLocation>
</comment>
<keyword evidence="7 9" id="KW-0472">Membrane</keyword>
<dbReference type="InterPro" id="IPR055348">
    <property type="entry name" value="DctQ"/>
</dbReference>
<organism evidence="11 12">
    <name type="scientific">Fredinandcohnia salidurans</name>
    <dbReference type="NCBI Taxonomy" id="2595041"/>
    <lineage>
        <taxon>Bacteria</taxon>
        <taxon>Bacillati</taxon>
        <taxon>Bacillota</taxon>
        <taxon>Bacilli</taxon>
        <taxon>Bacillales</taxon>
        <taxon>Bacillaceae</taxon>
        <taxon>Fredinandcohnia</taxon>
    </lineage>
</organism>
<evidence type="ECO:0000256" key="8">
    <source>
        <dbReference type="ARBA" id="ARBA00038436"/>
    </source>
</evidence>
<evidence type="ECO:0000259" key="10">
    <source>
        <dbReference type="Pfam" id="PF04290"/>
    </source>
</evidence>
<feature type="transmembrane region" description="Helical" evidence="9">
    <location>
        <begin position="12"/>
        <end position="37"/>
    </location>
</feature>
<keyword evidence="4" id="KW-0997">Cell inner membrane</keyword>
<comment type="similarity">
    <text evidence="8">Belongs to the TRAP transporter small permease family.</text>
</comment>
<dbReference type="PANTHER" id="PTHR35011">
    <property type="entry name" value="2,3-DIKETO-L-GULONATE TRAP TRANSPORTER SMALL PERMEASE PROTEIN YIAM"/>
    <property type="match status" value="1"/>
</dbReference>
<sequence length="170" mass="19057">MVKDGSKKINPVFRAINSITDTLASLTAAGIFVVVIWQVVGRLIGQPAPWTEELTRFMFIWLIYLGIGIGFRKVESARVTLLINYLPKFLQKGSVWIYSIASIGFFLFMVVLGIELMSQQINTNETSSVLLLPMWIIGLCVPFSGLIGIINTIQSLIYDRALIEEEEVEN</sequence>
<evidence type="ECO:0000256" key="3">
    <source>
        <dbReference type="ARBA" id="ARBA00022475"/>
    </source>
</evidence>
<evidence type="ECO:0000256" key="9">
    <source>
        <dbReference type="SAM" id="Phobius"/>
    </source>
</evidence>
<reference evidence="12" key="1">
    <citation type="journal article" date="2019" name="Int. J. Syst. Evol. Microbiol.">
        <title>The Global Catalogue of Microorganisms (GCM) 10K type strain sequencing project: providing services to taxonomists for standard genome sequencing and annotation.</title>
        <authorList>
            <consortium name="The Broad Institute Genomics Platform"/>
            <consortium name="The Broad Institute Genome Sequencing Center for Infectious Disease"/>
            <person name="Wu L."/>
            <person name="Ma J."/>
        </authorList>
    </citation>
    <scope>NUCLEOTIDE SEQUENCE [LARGE SCALE GENOMIC DNA]</scope>
    <source>
        <strain evidence="12">CCUG 15531</strain>
    </source>
</reference>
<feature type="transmembrane region" description="Helical" evidence="9">
    <location>
        <begin position="57"/>
        <end position="74"/>
    </location>
</feature>
<keyword evidence="2" id="KW-0813">Transport</keyword>
<gene>
    <name evidence="11" type="ORF">ACFSFW_16275</name>
</gene>
<dbReference type="Pfam" id="PF04290">
    <property type="entry name" value="DctQ"/>
    <property type="match status" value="1"/>
</dbReference>
<evidence type="ECO:0000313" key="12">
    <source>
        <dbReference type="Proteomes" id="UP001597227"/>
    </source>
</evidence>
<evidence type="ECO:0000256" key="7">
    <source>
        <dbReference type="ARBA" id="ARBA00023136"/>
    </source>
</evidence>
<dbReference type="InterPro" id="IPR007387">
    <property type="entry name" value="TRAP_DctQ"/>
</dbReference>
<evidence type="ECO:0000256" key="5">
    <source>
        <dbReference type="ARBA" id="ARBA00022692"/>
    </source>
</evidence>
<evidence type="ECO:0000256" key="6">
    <source>
        <dbReference type="ARBA" id="ARBA00022989"/>
    </source>
</evidence>
<keyword evidence="3" id="KW-1003">Cell membrane</keyword>
<proteinExistence type="inferred from homology"/>
<evidence type="ECO:0000256" key="4">
    <source>
        <dbReference type="ARBA" id="ARBA00022519"/>
    </source>
</evidence>
<name>A0ABW4MRK2_9BACI</name>
<evidence type="ECO:0000313" key="11">
    <source>
        <dbReference type="EMBL" id="MFD1780221.1"/>
    </source>
</evidence>
<keyword evidence="12" id="KW-1185">Reference proteome</keyword>
<feature type="transmembrane region" description="Helical" evidence="9">
    <location>
        <begin position="134"/>
        <end position="153"/>
    </location>
</feature>
<dbReference type="Proteomes" id="UP001597227">
    <property type="component" value="Unassembled WGS sequence"/>
</dbReference>
<protein>
    <submittedName>
        <fullName evidence="11">TRAP transporter small permease</fullName>
    </submittedName>
</protein>
<accession>A0ABW4MRK2</accession>
<keyword evidence="5 9" id="KW-0812">Transmembrane</keyword>
<evidence type="ECO:0000256" key="2">
    <source>
        <dbReference type="ARBA" id="ARBA00022448"/>
    </source>
</evidence>
<dbReference type="RefSeq" id="WP_099354500.1">
    <property type="nucleotide sequence ID" value="NZ_JBHUEK010000025.1"/>
</dbReference>
<feature type="transmembrane region" description="Helical" evidence="9">
    <location>
        <begin position="95"/>
        <end position="114"/>
    </location>
</feature>